<evidence type="ECO:0000256" key="1">
    <source>
        <dbReference type="SAM" id="MobiDB-lite"/>
    </source>
</evidence>
<accession>A0A4V1RIP7</accession>
<reference evidence="2 3" key="2">
    <citation type="submission" date="2019-02" db="EMBL/GenBank/DDBJ databases">
        <title>'Lichenibacterium ramalinii' gen. nov. sp. nov., 'Lichenibacterium minor' gen. nov. sp. nov.</title>
        <authorList>
            <person name="Pankratov T."/>
        </authorList>
    </citation>
    <scope>NUCLEOTIDE SEQUENCE [LARGE SCALE GENOMIC DNA]</scope>
    <source>
        <strain evidence="2 3">RmlP001</strain>
    </source>
</reference>
<sequence length="151" mass="16332">MAMPGEDSADRSTEDGRFRVPKPKANTVTHLFGRRSVVVAAVLGTCALFPARAQEAQDDGNRMLVQQCPTVKAKLDRAFSRRPDFASIGDAANERIAECQYYRELGEAVEEGYTAFGLCRDAGAAGIAAKKSELRAILSRIRQAAVHTCDG</sequence>
<evidence type="ECO:0000313" key="3">
    <source>
        <dbReference type="Proteomes" id="UP000289411"/>
    </source>
</evidence>
<dbReference type="EMBL" id="QYBC01000008">
    <property type="protein sequence ID" value="RYB04973.1"/>
    <property type="molecule type" value="Genomic_DNA"/>
</dbReference>
<name>A0A4V1RIP7_9HYPH</name>
<comment type="caution">
    <text evidence="2">The sequence shown here is derived from an EMBL/GenBank/DDBJ whole genome shotgun (WGS) entry which is preliminary data.</text>
</comment>
<proteinExistence type="predicted"/>
<reference evidence="2 3" key="1">
    <citation type="submission" date="2018-09" db="EMBL/GenBank/DDBJ databases">
        <authorList>
            <person name="Grouzdev D.S."/>
            <person name="Krutkina M.S."/>
        </authorList>
    </citation>
    <scope>NUCLEOTIDE SEQUENCE [LARGE SCALE GENOMIC DNA]</scope>
    <source>
        <strain evidence="2 3">RmlP001</strain>
    </source>
</reference>
<keyword evidence="3" id="KW-1185">Reference proteome</keyword>
<evidence type="ECO:0000313" key="2">
    <source>
        <dbReference type="EMBL" id="RYB04973.1"/>
    </source>
</evidence>
<organism evidence="2 3">
    <name type="scientific">Lichenibacterium ramalinae</name>
    <dbReference type="NCBI Taxonomy" id="2316527"/>
    <lineage>
        <taxon>Bacteria</taxon>
        <taxon>Pseudomonadati</taxon>
        <taxon>Pseudomonadota</taxon>
        <taxon>Alphaproteobacteria</taxon>
        <taxon>Hyphomicrobiales</taxon>
        <taxon>Lichenihabitantaceae</taxon>
        <taxon>Lichenibacterium</taxon>
    </lineage>
</organism>
<dbReference type="AlphaFoldDB" id="A0A4V1RIP7"/>
<feature type="compositionally biased region" description="Basic and acidic residues" evidence="1">
    <location>
        <begin position="8"/>
        <end position="18"/>
    </location>
</feature>
<feature type="region of interest" description="Disordered" evidence="1">
    <location>
        <begin position="1"/>
        <end position="21"/>
    </location>
</feature>
<dbReference type="Proteomes" id="UP000289411">
    <property type="component" value="Unassembled WGS sequence"/>
</dbReference>
<gene>
    <name evidence="2" type="ORF">D3272_10905</name>
</gene>
<protein>
    <submittedName>
        <fullName evidence="2">Uncharacterized protein</fullName>
    </submittedName>
</protein>